<protein>
    <submittedName>
        <fullName evidence="2">DUF218 domain-containing protein</fullName>
    </submittedName>
</protein>
<dbReference type="PANTHER" id="PTHR30336">
    <property type="entry name" value="INNER MEMBRANE PROTEIN, PROBABLE PERMEASE"/>
    <property type="match status" value="1"/>
</dbReference>
<keyword evidence="3" id="KW-1185">Reference proteome</keyword>
<evidence type="ECO:0000259" key="1">
    <source>
        <dbReference type="Pfam" id="PF02698"/>
    </source>
</evidence>
<feature type="domain" description="DUF218" evidence="1">
    <location>
        <begin position="32"/>
        <end position="146"/>
    </location>
</feature>
<reference evidence="2 3" key="1">
    <citation type="submission" date="2016-10" db="EMBL/GenBank/DDBJ databases">
        <authorList>
            <person name="de Groot N.N."/>
        </authorList>
    </citation>
    <scope>NUCLEOTIDE SEQUENCE [LARGE SCALE GENOMIC DNA]</scope>
    <source>
        <strain evidence="2 3">CGMCC 1.3442</strain>
    </source>
</reference>
<dbReference type="CDD" id="cd06259">
    <property type="entry name" value="YdcF-like"/>
    <property type="match status" value="1"/>
</dbReference>
<evidence type="ECO:0000313" key="2">
    <source>
        <dbReference type="EMBL" id="SDN38602.1"/>
    </source>
</evidence>
<gene>
    <name evidence="2" type="ORF">SAMN05216498_2141</name>
</gene>
<proteinExistence type="predicted"/>
<dbReference type="Gene3D" id="3.40.50.620">
    <property type="entry name" value="HUPs"/>
    <property type="match status" value="1"/>
</dbReference>
<dbReference type="Pfam" id="PF02698">
    <property type="entry name" value="DUF218"/>
    <property type="match status" value="1"/>
</dbReference>
<dbReference type="Proteomes" id="UP000199334">
    <property type="component" value="Unassembled WGS sequence"/>
</dbReference>
<name>A0A1H0AYT5_9BACI</name>
<dbReference type="RefSeq" id="WP_093856586.1">
    <property type="nucleotide sequence ID" value="NZ_BJVZ01000013.1"/>
</dbReference>
<accession>A0A1H0AYT5</accession>
<dbReference type="PANTHER" id="PTHR30336:SF20">
    <property type="entry name" value="DUF218 DOMAIN-CONTAINING PROTEIN"/>
    <property type="match status" value="1"/>
</dbReference>
<evidence type="ECO:0000313" key="3">
    <source>
        <dbReference type="Proteomes" id="UP000199334"/>
    </source>
</evidence>
<dbReference type="InterPro" id="IPR003848">
    <property type="entry name" value="DUF218"/>
</dbReference>
<dbReference type="GO" id="GO:0005886">
    <property type="term" value="C:plasma membrane"/>
    <property type="evidence" value="ECO:0007669"/>
    <property type="project" value="TreeGrafter"/>
</dbReference>
<dbReference type="InterPro" id="IPR014729">
    <property type="entry name" value="Rossmann-like_a/b/a_fold"/>
</dbReference>
<organism evidence="2 3">
    <name type="scientific">Tenuibacillus multivorans</name>
    <dbReference type="NCBI Taxonomy" id="237069"/>
    <lineage>
        <taxon>Bacteria</taxon>
        <taxon>Bacillati</taxon>
        <taxon>Bacillota</taxon>
        <taxon>Bacilli</taxon>
        <taxon>Bacillales</taxon>
        <taxon>Bacillaceae</taxon>
        <taxon>Tenuibacillus</taxon>
    </lineage>
</organism>
<dbReference type="InterPro" id="IPR051599">
    <property type="entry name" value="Cell_Envelope_Assoc"/>
</dbReference>
<dbReference type="OrthoDB" id="9782395at2"/>
<dbReference type="EMBL" id="FNIG01000004">
    <property type="protein sequence ID" value="SDN38602.1"/>
    <property type="molecule type" value="Genomic_DNA"/>
</dbReference>
<dbReference type="AlphaFoldDB" id="A0A1H0AYT5"/>
<dbReference type="STRING" id="237069.SAMN05216498_2141"/>
<sequence length="202" mass="23189">MYISELDRENLTDEQMDNLLYSGIKDDGKSGDCIFVPGSSKAVQIRLPKAVQCYEKGRAKKILFSGGVTWEGFDSPEAVLMKDEAIKLGVPEEDILLEDKALHTKENVLASLLVLDRAFYLHHIKRLIVVTTSPHMRRFHMTLKTYMPNWIDYSLCPANDLKTRKDNWFLSDVGRRRVENEAKKIIDYVKEGVLLDEKVERG</sequence>